<accession>A0A8B3CY49</accession>
<comment type="caution">
    <text evidence="1">The sequence shown here is derived from an EMBL/GenBank/DDBJ whole genome shotgun (WGS) entry which is preliminary data.</text>
</comment>
<evidence type="ECO:0000313" key="1">
    <source>
        <dbReference type="EMBL" id="RHX88143.1"/>
    </source>
</evidence>
<protein>
    <submittedName>
        <fullName evidence="1">DUF3052 domain-containing protein</fullName>
    </submittedName>
</protein>
<name>A0A8B3CY49_9LEPT</name>
<dbReference type="EMBL" id="QHCS01000001">
    <property type="protein sequence ID" value="RHX88143.1"/>
    <property type="molecule type" value="Genomic_DNA"/>
</dbReference>
<dbReference type="RefSeq" id="WP_118980732.1">
    <property type="nucleotide sequence ID" value="NZ_QHCS01000001.1"/>
</dbReference>
<evidence type="ECO:0000313" key="2">
    <source>
        <dbReference type="Proteomes" id="UP000266669"/>
    </source>
</evidence>
<sequence length="132" mass="14735">MAGYSGKPLGDKLGLKSGMKVYFNGLPDDVRNELESYLSKLETSNSLKGSFDYLHVFTKEAKDLQNQFSKLVDHLADKGMIWISWPKGSSKIATDVTENVVREIGLKLGIVDVKVCAVSDIWSGLKFYKRKT</sequence>
<organism evidence="1 2">
    <name type="scientific">Leptospira stimsonii</name>
    <dbReference type="NCBI Taxonomy" id="2202203"/>
    <lineage>
        <taxon>Bacteria</taxon>
        <taxon>Pseudomonadati</taxon>
        <taxon>Spirochaetota</taxon>
        <taxon>Spirochaetia</taxon>
        <taxon>Leptospirales</taxon>
        <taxon>Leptospiraceae</taxon>
        <taxon>Leptospira</taxon>
    </lineage>
</organism>
<gene>
    <name evidence="1" type="ORF">DLM78_04095</name>
</gene>
<dbReference type="InterPro" id="IPR021412">
    <property type="entry name" value="DUF3052"/>
</dbReference>
<dbReference type="AlphaFoldDB" id="A0A8B3CY49"/>
<proteinExistence type="predicted"/>
<dbReference type="Pfam" id="PF11253">
    <property type="entry name" value="DUF3052"/>
    <property type="match status" value="1"/>
</dbReference>
<reference evidence="2" key="1">
    <citation type="submission" date="2018-05" db="EMBL/GenBank/DDBJ databases">
        <title>Leptospira yasudae sp. nov. and Leptospira stimsonii sp. nov., two pathogenic species of the genus Leptospira isolated from environmental sources.</title>
        <authorList>
            <person name="Casanovas-Massana A."/>
            <person name="Hamond C."/>
            <person name="Santos L.A."/>
            <person name="Hacker K.P."/>
            <person name="Balassiano I."/>
            <person name="Medeiros M.A."/>
            <person name="Reis M.G."/>
            <person name="Ko A.I."/>
            <person name="Wunder E.A."/>
        </authorList>
    </citation>
    <scope>NUCLEOTIDE SEQUENCE [LARGE SCALE GENOMIC DNA]</scope>
    <source>
        <strain evidence="2">AMB6-RJ</strain>
    </source>
</reference>
<dbReference type="Proteomes" id="UP000266669">
    <property type="component" value="Unassembled WGS sequence"/>
</dbReference>